<feature type="transmembrane region" description="Helical" evidence="1">
    <location>
        <begin position="182"/>
        <end position="200"/>
    </location>
</feature>
<feature type="transmembrane region" description="Helical" evidence="1">
    <location>
        <begin position="120"/>
        <end position="146"/>
    </location>
</feature>
<protein>
    <recommendedName>
        <fullName evidence="4">DUF4386 domain-containing protein</fullName>
    </recommendedName>
</protein>
<accession>A0A316TFE0</accession>
<gene>
    <name evidence="2" type="ORF">DJ010_08305</name>
</gene>
<feature type="transmembrane region" description="Helical" evidence="1">
    <location>
        <begin position="158"/>
        <end position="176"/>
    </location>
</feature>
<dbReference type="EMBL" id="QGDD01000003">
    <property type="protein sequence ID" value="PWN03120.1"/>
    <property type="molecule type" value="Genomic_DNA"/>
</dbReference>
<feature type="transmembrane region" description="Helical" evidence="1">
    <location>
        <begin position="48"/>
        <end position="65"/>
    </location>
</feature>
<evidence type="ECO:0008006" key="4">
    <source>
        <dbReference type="Google" id="ProtNLM"/>
    </source>
</evidence>
<dbReference type="RefSeq" id="WP_109693210.1">
    <property type="nucleotide sequence ID" value="NZ_QGDD01000003.1"/>
</dbReference>
<proteinExistence type="predicted"/>
<keyword evidence="1" id="KW-0812">Transmembrane</keyword>
<dbReference type="OrthoDB" id="3782192at2"/>
<keyword evidence="1" id="KW-1133">Transmembrane helix</keyword>
<name>A0A316TFE0_9ACTN</name>
<reference evidence="2 3" key="1">
    <citation type="submission" date="2018-05" db="EMBL/GenBank/DDBJ databases">
        <title>Nocardioides silvaticus genome.</title>
        <authorList>
            <person name="Li C."/>
            <person name="Wang G."/>
        </authorList>
    </citation>
    <scope>NUCLEOTIDE SEQUENCE [LARGE SCALE GENOMIC DNA]</scope>
    <source>
        <strain evidence="2 3">CCTCC AB 2018079</strain>
    </source>
</reference>
<feature type="transmembrane region" description="Helical" evidence="1">
    <location>
        <begin position="77"/>
        <end position="100"/>
    </location>
</feature>
<sequence length="214" mass="22743">MGACLILAGLTNGLGQYVGELLMPELDDFSAQIRWGAEHTAIHGAEQAALLVSMLVLPLGFLGLAQLTRWGAPRMTAVGVVLTMWGMWGFHNVVALGYGAGTVGPSAIGVDEAVELNEGYLDHVGTAVTALFPHLLGSFFGLLLLAGAGLKGRCLPKVPLVLLMAFLVWDFLLPAFGPLEAHLLLTVSLVWLGIHVVRMAPEVWRKPIADQSAE</sequence>
<evidence type="ECO:0000256" key="1">
    <source>
        <dbReference type="SAM" id="Phobius"/>
    </source>
</evidence>
<keyword evidence="1" id="KW-0472">Membrane</keyword>
<dbReference type="AlphaFoldDB" id="A0A316TFE0"/>
<keyword evidence="3" id="KW-1185">Reference proteome</keyword>
<organism evidence="2 3">
    <name type="scientific">Nocardioides silvaticus</name>
    <dbReference type="NCBI Taxonomy" id="2201891"/>
    <lineage>
        <taxon>Bacteria</taxon>
        <taxon>Bacillati</taxon>
        <taxon>Actinomycetota</taxon>
        <taxon>Actinomycetes</taxon>
        <taxon>Propionibacteriales</taxon>
        <taxon>Nocardioidaceae</taxon>
        <taxon>Nocardioides</taxon>
    </lineage>
</organism>
<dbReference type="Proteomes" id="UP000245507">
    <property type="component" value="Unassembled WGS sequence"/>
</dbReference>
<evidence type="ECO:0000313" key="2">
    <source>
        <dbReference type="EMBL" id="PWN03120.1"/>
    </source>
</evidence>
<comment type="caution">
    <text evidence="2">The sequence shown here is derived from an EMBL/GenBank/DDBJ whole genome shotgun (WGS) entry which is preliminary data.</text>
</comment>
<evidence type="ECO:0000313" key="3">
    <source>
        <dbReference type="Proteomes" id="UP000245507"/>
    </source>
</evidence>